<dbReference type="InterPro" id="IPR003775">
    <property type="entry name" value="Flagellar_assembly_factor_FliW"/>
</dbReference>
<dbReference type="GO" id="GO:0006417">
    <property type="term" value="P:regulation of translation"/>
    <property type="evidence" value="ECO:0007669"/>
    <property type="project" value="UniProtKB-KW"/>
</dbReference>
<comment type="function">
    <text evidence="4">Acts as an anti-CsrA protein, binds CsrA and prevents it from repressing translation of its target genes, one of which is flagellin. Binds to flagellin and participates in the assembly of the flagellum.</text>
</comment>
<dbReference type="RefSeq" id="WP_115227884.1">
    <property type="nucleotide sequence ID" value="NZ_CAWOLO010000024.1"/>
</dbReference>
<keyword evidence="5" id="KW-0282">Flagellum</keyword>
<dbReference type="Proteomes" id="UP000295794">
    <property type="component" value="Unassembled WGS sequence"/>
</dbReference>
<dbReference type="AlphaFoldDB" id="A0A377Q8V8"/>
<protein>
    <recommendedName>
        <fullName evidence="4">Flagellar assembly factor FliW</fullName>
    </recommendedName>
</protein>
<keyword evidence="8" id="KW-1185">Reference proteome</keyword>
<dbReference type="PANTHER" id="PTHR39190">
    <property type="entry name" value="FLAGELLAR ASSEMBLY FACTOR FLIW"/>
    <property type="match status" value="1"/>
</dbReference>
<dbReference type="GO" id="GO:0044780">
    <property type="term" value="P:bacterial-type flagellum assembly"/>
    <property type="evidence" value="ECO:0007669"/>
    <property type="project" value="UniProtKB-UniRule"/>
</dbReference>
<dbReference type="EMBL" id="UGHR01000001">
    <property type="protein sequence ID" value="STQ91704.1"/>
    <property type="molecule type" value="Genomic_DNA"/>
</dbReference>
<comment type="similarity">
    <text evidence="4">Belongs to the FliW family.</text>
</comment>
<keyword evidence="2 4" id="KW-1005">Bacterial flagellum biogenesis</keyword>
<gene>
    <name evidence="4 5" type="primary">fliW</name>
    <name evidence="6" type="ORF">EV682_12411</name>
    <name evidence="5" type="ORF">NCTC11159_02781</name>
</gene>
<evidence type="ECO:0000313" key="7">
    <source>
        <dbReference type="Proteomes" id="UP000255108"/>
    </source>
</evidence>
<evidence type="ECO:0000313" key="6">
    <source>
        <dbReference type="EMBL" id="TCU81258.1"/>
    </source>
</evidence>
<evidence type="ECO:0000313" key="8">
    <source>
        <dbReference type="Proteomes" id="UP000295794"/>
    </source>
</evidence>
<name>A0A377Q8V8_9NEIS</name>
<reference evidence="5 7" key="1">
    <citation type="submission" date="2018-06" db="EMBL/GenBank/DDBJ databases">
        <authorList>
            <consortium name="Pathogen Informatics"/>
            <person name="Doyle S."/>
        </authorList>
    </citation>
    <scope>NUCLEOTIDE SEQUENCE [LARGE SCALE GENOMIC DNA]</scope>
    <source>
        <strain evidence="5 7">NCTC11159</strain>
    </source>
</reference>
<evidence type="ECO:0000256" key="2">
    <source>
        <dbReference type="ARBA" id="ARBA00022795"/>
    </source>
</evidence>
<dbReference type="PANTHER" id="PTHR39190:SF1">
    <property type="entry name" value="FLAGELLAR ASSEMBLY FACTOR FLIW"/>
    <property type="match status" value="1"/>
</dbReference>
<evidence type="ECO:0000256" key="4">
    <source>
        <dbReference type="HAMAP-Rule" id="MF_01185"/>
    </source>
</evidence>
<dbReference type="OrthoDB" id="9801235at2"/>
<evidence type="ECO:0000256" key="3">
    <source>
        <dbReference type="ARBA" id="ARBA00022845"/>
    </source>
</evidence>
<dbReference type="Gene3D" id="2.30.290.10">
    <property type="entry name" value="BH3618-like"/>
    <property type="match status" value="1"/>
</dbReference>
<organism evidence="5 7">
    <name type="scientific">Iodobacter fluviatilis</name>
    <dbReference type="NCBI Taxonomy" id="537"/>
    <lineage>
        <taxon>Bacteria</taxon>
        <taxon>Pseudomonadati</taxon>
        <taxon>Pseudomonadota</taxon>
        <taxon>Betaproteobacteria</taxon>
        <taxon>Neisseriales</taxon>
        <taxon>Chitinibacteraceae</taxon>
        <taxon>Iodobacter</taxon>
    </lineage>
</organism>
<dbReference type="SUPFAM" id="SSF141457">
    <property type="entry name" value="BH3618-like"/>
    <property type="match status" value="1"/>
</dbReference>
<dbReference type="Proteomes" id="UP000255108">
    <property type="component" value="Unassembled WGS sequence"/>
</dbReference>
<accession>A0A377Q8V8</accession>
<proteinExistence type="inferred from homology"/>
<keyword evidence="3 4" id="KW-0810">Translation regulation</keyword>
<evidence type="ECO:0000313" key="5">
    <source>
        <dbReference type="EMBL" id="STQ91704.1"/>
    </source>
</evidence>
<dbReference type="HAMAP" id="MF_01185">
    <property type="entry name" value="FliW"/>
    <property type="match status" value="1"/>
</dbReference>
<keyword evidence="1 4" id="KW-0963">Cytoplasm</keyword>
<comment type="subcellular location">
    <subcellularLocation>
        <location evidence="4">Cytoplasm</location>
    </subcellularLocation>
</comment>
<evidence type="ECO:0000256" key="1">
    <source>
        <dbReference type="ARBA" id="ARBA00022490"/>
    </source>
</evidence>
<dbReference type="InterPro" id="IPR024046">
    <property type="entry name" value="Flagellar_assmbl_FliW_dom_sf"/>
</dbReference>
<keyword evidence="5" id="KW-0969">Cilium</keyword>
<keyword evidence="4" id="KW-0143">Chaperone</keyword>
<dbReference type="EMBL" id="SMBT01000024">
    <property type="protein sequence ID" value="TCU81258.1"/>
    <property type="molecule type" value="Genomic_DNA"/>
</dbReference>
<reference evidence="6 8" key="2">
    <citation type="submission" date="2019-03" db="EMBL/GenBank/DDBJ databases">
        <title>Genomic Encyclopedia of Type Strains, Phase IV (KMG-IV): sequencing the most valuable type-strain genomes for metagenomic binning, comparative biology and taxonomic classification.</title>
        <authorList>
            <person name="Goeker M."/>
        </authorList>
    </citation>
    <scope>NUCLEOTIDE SEQUENCE [LARGE SCALE GENOMIC DNA]</scope>
    <source>
        <strain evidence="6 8">DSM 3764</strain>
    </source>
</reference>
<keyword evidence="5" id="KW-0966">Cell projection</keyword>
<dbReference type="Pfam" id="PF02623">
    <property type="entry name" value="FliW"/>
    <property type="match status" value="1"/>
</dbReference>
<dbReference type="GO" id="GO:0005737">
    <property type="term" value="C:cytoplasm"/>
    <property type="evidence" value="ECO:0007669"/>
    <property type="project" value="UniProtKB-SubCell"/>
</dbReference>
<comment type="subunit">
    <text evidence="4">Interacts with translational regulator CsrA and flagellin(s).</text>
</comment>
<sequence>MQTLNTRFGEIEIDPETVLTFPMGMPGFEDCTRYKLLHEEQPNPRVRWLQSLDDADLSFSLVQVEHLGLTYEVSLSDEECALIELEHAEDAVLLLLLSRPFEEGREITANTQAPVVLNLKSRKALQKVGIRADIVFRS</sequence>